<proteinExistence type="predicted"/>
<evidence type="ECO:0000313" key="1">
    <source>
        <dbReference type="EMBL" id="VFK56027.1"/>
    </source>
</evidence>
<dbReference type="SUPFAM" id="SSF103190">
    <property type="entry name" value="Sensory domain-like"/>
    <property type="match status" value="1"/>
</dbReference>
<dbReference type="InterPro" id="IPR029151">
    <property type="entry name" value="Sensor-like_sf"/>
</dbReference>
<dbReference type="EMBL" id="CAADFX010000040">
    <property type="protein sequence ID" value="VFK56027.1"/>
    <property type="molecule type" value="Genomic_DNA"/>
</dbReference>
<sequence>MFSQVSFTQPRWGWIFVRSLPRVAAARQPWADIRSPLSELLYRAGIAFCQPVLPVRLQFLLAIRRSTAFNIAITITEGILPMDIKWKDAVHHQRAALAQLLHEPIARLAGFCVRAWGNRLQINDVLSAGFASIPHATYLYALDDKGVQISDNVAVRHLVSSYFERDRSSRPYMREPVPPWGFLLSGAYVSQSGRPSLTALHVVRDGDTMLGYLGADFDLRDLPTSEFMLDESRAWRQVKGDPSIRDAVFLQNRVEGPMDDNIDQVMAILHDLITERGMFHTVIHFSSSLATGWFISDPFRYRVIDHEALSDPNICLLYRLQPWPADAKTPREAIGPILDTLCELRFLDRNIYLRSTSINIFNNVVSLTFSCDGTHYLSCEEFLDRHGDFWAGMGV</sequence>
<gene>
    <name evidence="1" type="ORF">BECKTUN1418D_GA0071000_10405</name>
</gene>
<name>A0A450ZQH3_9GAMM</name>
<reference evidence="1" key="1">
    <citation type="submission" date="2019-02" db="EMBL/GenBank/DDBJ databases">
        <authorList>
            <person name="Gruber-Vodicka R. H."/>
            <person name="Seah K. B. B."/>
        </authorList>
    </citation>
    <scope>NUCLEOTIDE SEQUENCE</scope>
    <source>
        <strain evidence="1">BECK_BY1</strain>
    </source>
</reference>
<protein>
    <submittedName>
        <fullName evidence="1">Uncharacterized protein</fullName>
    </submittedName>
</protein>
<accession>A0A450ZQH3</accession>
<organism evidence="1">
    <name type="scientific">Candidatus Kentrum sp. TUN</name>
    <dbReference type="NCBI Taxonomy" id="2126343"/>
    <lineage>
        <taxon>Bacteria</taxon>
        <taxon>Pseudomonadati</taxon>
        <taxon>Pseudomonadota</taxon>
        <taxon>Gammaproteobacteria</taxon>
        <taxon>Candidatus Kentrum</taxon>
    </lineage>
</organism>
<dbReference type="AlphaFoldDB" id="A0A450ZQH3"/>